<dbReference type="AlphaFoldDB" id="A0A077EBP9"/>
<evidence type="ECO:0000313" key="2">
    <source>
        <dbReference type="Proteomes" id="UP000028933"/>
    </source>
</evidence>
<dbReference type="Proteomes" id="UP000028933">
    <property type="component" value="Chromosome"/>
</dbReference>
<dbReference type="eggNOG" id="ENOG50341NK">
    <property type="taxonomic scope" value="Bacteria"/>
</dbReference>
<sequence length="138" mass="14716">MKNRIFIVTAIILFSCISQIEAQSKKTSGTTTTKSMDGGFAGKYSSEGEKDGVLAFDISQTGTKVEGTARYSTYGTKAKNVTLSVKGYVQGKTAYIRLRDKNGSVVADGTLGIDGEDTVLFKQTTSSGVIPRDAVLLR</sequence>
<organism evidence="1 2">
    <name type="scientific">Elizabethkingia anophelis NUHP1</name>
    <dbReference type="NCBI Taxonomy" id="1338011"/>
    <lineage>
        <taxon>Bacteria</taxon>
        <taxon>Pseudomonadati</taxon>
        <taxon>Bacteroidota</taxon>
        <taxon>Flavobacteriia</taxon>
        <taxon>Flavobacteriales</taxon>
        <taxon>Weeksellaceae</taxon>
        <taxon>Elizabethkingia</taxon>
    </lineage>
</organism>
<dbReference type="HOGENOM" id="CLU_1852028_0_0_10"/>
<protein>
    <recommendedName>
        <fullName evidence="3">Lipocalin-like domain-containing protein</fullName>
    </recommendedName>
</protein>
<reference evidence="1" key="2">
    <citation type="journal article" date="2015" name="Genome Biol. Evol.">
        <title>Complete Genome Sequence and Transcriptomic Analysis of the Novel Pathogen Elizabethkingia anophelis in Response to Oxidative Stress.</title>
        <authorList>
            <person name="Li Y."/>
            <person name="Liu Y."/>
            <person name="Chew S.C."/>
            <person name="Tay M."/>
            <person name="Salido M.M."/>
            <person name="Teo J."/>
            <person name="Lauro F.M."/>
            <person name="Givskov M."/>
            <person name="Yang L."/>
        </authorList>
    </citation>
    <scope>NUCLEOTIDE SEQUENCE</scope>
    <source>
        <strain evidence="1">NUHP1</strain>
    </source>
</reference>
<evidence type="ECO:0000313" key="1">
    <source>
        <dbReference type="EMBL" id="AIL44976.1"/>
    </source>
</evidence>
<proteinExistence type="predicted"/>
<dbReference type="RefSeq" id="WP_024565151.1">
    <property type="nucleotide sequence ID" value="NZ_CP007547.1"/>
</dbReference>
<dbReference type="KEGG" id="eao:BD94_1201"/>
<name>A0A077EBP9_9FLAO</name>
<gene>
    <name evidence="1" type="ORF">BD94_1201</name>
</gene>
<dbReference type="EMBL" id="CP007547">
    <property type="protein sequence ID" value="AIL44976.1"/>
    <property type="molecule type" value="Genomic_DNA"/>
</dbReference>
<accession>A0A077EBP9</accession>
<dbReference type="PROSITE" id="PS51257">
    <property type="entry name" value="PROKAR_LIPOPROTEIN"/>
    <property type="match status" value="1"/>
</dbReference>
<evidence type="ECO:0008006" key="3">
    <source>
        <dbReference type="Google" id="ProtNLM"/>
    </source>
</evidence>
<reference evidence="1" key="1">
    <citation type="journal article" date="2013" name="Lancet">
        <title>First case of E anophelis outbreak in an intensive-care unit.</title>
        <authorList>
            <person name="Teo J."/>
            <person name="Tan S.Y."/>
            <person name="Tay M."/>
            <person name="Ding Y."/>
            <person name="Kjelleberg S."/>
            <person name="Givskov M."/>
            <person name="Lin R.T."/>
            <person name="Yang L."/>
        </authorList>
    </citation>
    <scope>NUCLEOTIDE SEQUENCE [LARGE SCALE GENOMIC DNA]</scope>
    <source>
        <strain evidence="1">NUHP1</strain>
    </source>
</reference>